<dbReference type="AlphaFoldDB" id="A0A1G9W2C2"/>
<name>A0A1G9W2C2_9BACL</name>
<evidence type="ECO:0000256" key="3">
    <source>
        <dbReference type="ARBA" id="ARBA00022968"/>
    </source>
</evidence>
<dbReference type="CDD" id="cd02966">
    <property type="entry name" value="TlpA_like_family"/>
    <property type="match status" value="1"/>
</dbReference>
<evidence type="ECO:0000256" key="1">
    <source>
        <dbReference type="ARBA" id="ARBA00004196"/>
    </source>
</evidence>
<keyword evidence="2" id="KW-0201">Cytochrome c-type biogenesis</keyword>
<dbReference type="OrthoDB" id="25753at2"/>
<dbReference type="Gene3D" id="3.40.30.10">
    <property type="entry name" value="Glutaredoxin"/>
    <property type="match status" value="1"/>
</dbReference>
<dbReference type="EMBL" id="FNHW01000001">
    <property type="protein sequence ID" value="SDM78443.1"/>
    <property type="molecule type" value="Genomic_DNA"/>
</dbReference>
<dbReference type="GO" id="GO:0017004">
    <property type="term" value="P:cytochrome complex assembly"/>
    <property type="evidence" value="ECO:0007669"/>
    <property type="project" value="UniProtKB-KW"/>
</dbReference>
<gene>
    <name evidence="8" type="ORF">SAMN04488137_1915</name>
</gene>
<dbReference type="PROSITE" id="PS51352">
    <property type="entry name" value="THIOREDOXIN_2"/>
    <property type="match status" value="1"/>
</dbReference>
<dbReference type="PANTHER" id="PTHR42852:SF6">
    <property type="entry name" value="THIOL:DISULFIDE INTERCHANGE PROTEIN DSBE"/>
    <property type="match status" value="1"/>
</dbReference>
<keyword evidence="3" id="KW-0735">Signal-anchor</keyword>
<keyword evidence="6" id="KW-0812">Transmembrane</keyword>
<evidence type="ECO:0000259" key="7">
    <source>
        <dbReference type="PROSITE" id="PS51352"/>
    </source>
</evidence>
<reference evidence="9" key="1">
    <citation type="submission" date="2016-10" db="EMBL/GenBank/DDBJ databases">
        <authorList>
            <person name="Varghese N."/>
            <person name="Submissions S."/>
        </authorList>
    </citation>
    <scope>NUCLEOTIDE SEQUENCE [LARGE SCALE GENOMIC DNA]</scope>
    <source>
        <strain evidence="9">CGMCC 1.6854</strain>
    </source>
</reference>
<keyword evidence="6" id="KW-0472">Membrane</keyword>
<feature type="transmembrane region" description="Helical" evidence="6">
    <location>
        <begin position="7"/>
        <end position="26"/>
    </location>
</feature>
<evidence type="ECO:0000256" key="6">
    <source>
        <dbReference type="SAM" id="Phobius"/>
    </source>
</evidence>
<dbReference type="GO" id="GO:0016209">
    <property type="term" value="F:antioxidant activity"/>
    <property type="evidence" value="ECO:0007669"/>
    <property type="project" value="InterPro"/>
</dbReference>
<evidence type="ECO:0000256" key="2">
    <source>
        <dbReference type="ARBA" id="ARBA00022748"/>
    </source>
</evidence>
<comment type="subcellular location">
    <subcellularLocation>
        <location evidence="1">Cell envelope</location>
    </subcellularLocation>
</comment>
<dbReference type="STRING" id="459525.SAMN04488137_1915"/>
<evidence type="ECO:0000256" key="4">
    <source>
        <dbReference type="ARBA" id="ARBA00023157"/>
    </source>
</evidence>
<protein>
    <submittedName>
        <fullName evidence="8">Peroxiredoxin</fullName>
    </submittedName>
</protein>
<dbReference type="InterPro" id="IPR013766">
    <property type="entry name" value="Thioredoxin_domain"/>
</dbReference>
<evidence type="ECO:0000313" key="8">
    <source>
        <dbReference type="EMBL" id="SDM78443.1"/>
    </source>
</evidence>
<evidence type="ECO:0000256" key="5">
    <source>
        <dbReference type="ARBA" id="ARBA00023284"/>
    </source>
</evidence>
<keyword evidence="4" id="KW-1015">Disulfide bond</keyword>
<dbReference type="InterPro" id="IPR036249">
    <property type="entry name" value="Thioredoxin-like_sf"/>
</dbReference>
<dbReference type="InterPro" id="IPR000866">
    <property type="entry name" value="AhpC/TSA"/>
</dbReference>
<accession>A0A1G9W2C2</accession>
<dbReference type="GO" id="GO:0030313">
    <property type="term" value="C:cell envelope"/>
    <property type="evidence" value="ECO:0007669"/>
    <property type="project" value="UniProtKB-SubCell"/>
</dbReference>
<dbReference type="GO" id="GO:0016491">
    <property type="term" value="F:oxidoreductase activity"/>
    <property type="evidence" value="ECO:0007669"/>
    <property type="project" value="InterPro"/>
</dbReference>
<keyword evidence="6" id="KW-1133">Transmembrane helix</keyword>
<sequence>MKKKQRLVFRSILLVIIAVAVGYTLYSNVFNDKSGSVQKGDQAPDFELTDLQGNKVQLSDYKGKGVFLNFWGTWCKPCQREMPYMQKEYRNYKKQGVEILAVNVGESRVSVKNFADRFHLSFPIPLDGSREVTKAYGIGPIPTTFLVDKNGKVIEKTSESLSNETIKSFMEKIKP</sequence>
<dbReference type="InterPro" id="IPR050553">
    <property type="entry name" value="Thioredoxin_ResA/DsbE_sf"/>
</dbReference>
<dbReference type="NCBIfam" id="NF002854">
    <property type="entry name" value="PRK03147.1"/>
    <property type="match status" value="1"/>
</dbReference>
<proteinExistence type="predicted"/>
<feature type="domain" description="Thioredoxin" evidence="7">
    <location>
        <begin position="37"/>
        <end position="175"/>
    </location>
</feature>
<evidence type="ECO:0000313" key="9">
    <source>
        <dbReference type="Proteomes" id="UP000199544"/>
    </source>
</evidence>
<keyword evidence="5" id="KW-0676">Redox-active center</keyword>
<dbReference type="SUPFAM" id="SSF52833">
    <property type="entry name" value="Thioredoxin-like"/>
    <property type="match status" value="1"/>
</dbReference>
<organism evidence="8 9">
    <name type="scientific">Fictibacillus solisalsi</name>
    <dbReference type="NCBI Taxonomy" id="459525"/>
    <lineage>
        <taxon>Bacteria</taxon>
        <taxon>Bacillati</taxon>
        <taxon>Bacillota</taxon>
        <taxon>Bacilli</taxon>
        <taxon>Bacillales</taxon>
        <taxon>Fictibacillaceae</taxon>
        <taxon>Fictibacillus</taxon>
    </lineage>
</organism>
<dbReference type="Pfam" id="PF00578">
    <property type="entry name" value="AhpC-TSA"/>
    <property type="match status" value="1"/>
</dbReference>
<dbReference type="PANTHER" id="PTHR42852">
    <property type="entry name" value="THIOL:DISULFIDE INTERCHANGE PROTEIN DSBE"/>
    <property type="match status" value="1"/>
</dbReference>
<keyword evidence="9" id="KW-1185">Reference proteome</keyword>
<dbReference type="Proteomes" id="UP000199544">
    <property type="component" value="Unassembled WGS sequence"/>
</dbReference>